<evidence type="ECO:0000313" key="3">
    <source>
        <dbReference type="Proteomes" id="UP001328107"/>
    </source>
</evidence>
<feature type="transmembrane region" description="Helical" evidence="1">
    <location>
        <begin position="227"/>
        <end position="251"/>
    </location>
</feature>
<feature type="transmembrane region" description="Helical" evidence="1">
    <location>
        <begin position="131"/>
        <end position="151"/>
    </location>
</feature>
<dbReference type="AlphaFoldDB" id="A0AAN4ZEK6"/>
<feature type="transmembrane region" description="Helical" evidence="1">
    <location>
        <begin position="172"/>
        <end position="193"/>
    </location>
</feature>
<dbReference type="Proteomes" id="UP001328107">
    <property type="component" value="Unassembled WGS sequence"/>
</dbReference>
<dbReference type="EMBL" id="BTRK01000003">
    <property type="protein sequence ID" value="GMR39803.1"/>
    <property type="molecule type" value="Genomic_DNA"/>
</dbReference>
<evidence type="ECO:0000313" key="2">
    <source>
        <dbReference type="EMBL" id="GMR39803.1"/>
    </source>
</evidence>
<protein>
    <recommendedName>
        <fullName evidence="4">Transmembrane protein</fullName>
    </recommendedName>
</protein>
<accession>A0AAN4ZEK6</accession>
<organism evidence="2 3">
    <name type="scientific">Pristionchus mayeri</name>
    <dbReference type="NCBI Taxonomy" id="1317129"/>
    <lineage>
        <taxon>Eukaryota</taxon>
        <taxon>Metazoa</taxon>
        <taxon>Ecdysozoa</taxon>
        <taxon>Nematoda</taxon>
        <taxon>Chromadorea</taxon>
        <taxon>Rhabditida</taxon>
        <taxon>Rhabditina</taxon>
        <taxon>Diplogasteromorpha</taxon>
        <taxon>Diplogasteroidea</taxon>
        <taxon>Neodiplogasteridae</taxon>
        <taxon>Pristionchus</taxon>
    </lineage>
</organism>
<evidence type="ECO:0000256" key="1">
    <source>
        <dbReference type="SAM" id="Phobius"/>
    </source>
</evidence>
<reference evidence="3" key="1">
    <citation type="submission" date="2022-10" db="EMBL/GenBank/DDBJ databases">
        <title>Genome assembly of Pristionchus species.</title>
        <authorList>
            <person name="Yoshida K."/>
            <person name="Sommer R.J."/>
        </authorList>
    </citation>
    <scope>NUCLEOTIDE SEQUENCE [LARGE SCALE GENOMIC DNA]</scope>
    <source>
        <strain evidence="3">RS5460</strain>
    </source>
</reference>
<comment type="caution">
    <text evidence="2">The sequence shown here is derived from an EMBL/GenBank/DDBJ whole genome shotgun (WGS) entry which is preliminary data.</text>
</comment>
<proteinExistence type="predicted"/>
<feature type="transmembrane region" description="Helical" evidence="1">
    <location>
        <begin position="199"/>
        <end position="220"/>
    </location>
</feature>
<feature type="non-terminal residue" evidence="2">
    <location>
        <position position="1"/>
    </location>
</feature>
<sequence length="348" mass="37538">LTGGQRRSVAEEATHDGKFADVERNPEHDCFAELANSPCSQATIIFLLALFAGAVGVISKDTPKLDKKVQENLAVLTFLLLIYTVWETIMIVKMKHFVMRTRCNQGTVYIPTVLLYTVAIIITLTPMDSPSLQAASRAITLVLSPPVLAICTKFRAFSHHPIVHRMAESPRCQALLIIALIVLAGGITTLVTVIQTEKIAPVVVLLLIASTYVTIVIVLARLVEVWIVVFTFLVLATALTFSLIPIDISFIQWQARSISGVLAAPFLAMCAEYIEAMREDSEVSSYSGSPEPYQGSFPDASARIVAQNNDSSTRIGPFPCGCSCCCRAASVIPAGPAAAAAHISLSVY</sequence>
<evidence type="ECO:0008006" key="4">
    <source>
        <dbReference type="Google" id="ProtNLM"/>
    </source>
</evidence>
<feature type="transmembrane region" description="Helical" evidence="1">
    <location>
        <begin position="106"/>
        <end position="125"/>
    </location>
</feature>
<feature type="transmembrane region" description="Helical" evidence="1">
    <location>
        <begin position="42"/>
        <end position="60"/>
    </location>
</feature>
<keyword evidence="1" id="KW-1133">Transmembrane helix</keyword>
<name>A0AAN4ZEK6_9BILA</name>
<keyword evidence="1" id="KW-0472">Membrane</keyword>
<gene>
    <name evidence="2" type="ORF">PMAYCL1PPCAC_09998</name>
</gene>
<keyword evidence="3" id="KW-1185">Reference proteome</keyword>
<keyword evidence="1" id="KW-0812">Transmembrane</keyword>
<feature type="transmembrane region" description="Helical" evidence="1">
    <location>
        <begin position="72"/>
        <end position="94"/>
    </location>
</feature>